<dbReference type="InterPro" id="IPR016163">
    <property type="entry name" value="Ald_DH_C"/>
</dbReference>
<accession>A0A0R0ECP1</accession>
<dbReference type="PATRIC" id="fig|659018.3.peg.109"/>
<dbReference type="GO" id="GO:0016620">
    <property type="term" value="F:oxidoreductase activity, acting on the aldehyde or oxo group of donors, NAD or NADP as acceptor"/>
    <property type="evidence" value="ECO:0007669"/>
    <property type="project" value="InterPro"/>
</dbReference>
<dbReference type="PANTHER" id="PTHR43353">
    <property type="entry name" value="SUCCINATE-SEMIALDEHYDE DEHYDROGENASE, MITOCHONDRIAL"/>
    <property type="match status" value="1"/>
</dbReference>
<reference evidence="3 4" key="1">
    <citation type="submission" date="2015-05" db="EMBL/GenBank/DDBJ databases">
        <title>Genome sequencing and analysis of members of genus Stenotrophomonas.</title>
        <authorList>
            <person name="Patil P.P."/>
            <person name="Midha S."/>
            <person name="Patil P.B."/>
        </authorList>
    </citation>
    <scope>NUCLEOTIDE SEQUENCE [LARGE SCALE GENOMIC DNA]</scope>
    <source>
        <strain evidence="3 4">JCM 16244</strain>
    </source>
</reference>
<dbReference type="EMBL" id="LDJP01000010">
    <property type="protein sequence ID" value="KRG88072.1"/>
    <property type="molecule type" value="Genomic_DNA"/>
</dbReference>
<dbReference type="STRING" id="659018.ABB34_01960"/>
<evidence type="ECO:0000256" key="1">
    <source>
        <dbReference type="ARBA" id="ARBA00023002"/>
    </source>
</evidence>
<evidence type="ECO:0000259" key="2">
    <source>
        <dbReference type="Pfam" id="PF00171"/>
    </source>
</evidence>
<dbReference type="SUPFAM" id="SSF53720">
    <property type="entry name" value="ALDH-like"/>
    <property type="match status" value="1"/>
</dbReference>
<dbReference type="Proteomes" id="UP000050940">
    <property type="component" value="Unassembled WGS sequence"/>
</dbReference>
<dbReference type="Pfam" id="PF00171">
    <property type="entry name" value="Aldedh"/>
    <property type="match status" value="1"/>
</dbReference>
<dbReference type="InterPro" id="IPR016162">
    <property type="entry name" value="Ald_DH_N"/>
</dbReference>
<organism evidence="3 4">
    <name type="scientific">Stenotrophomonas daejeonensis</name>
    <dbReference type="NCBI Taxonomy" id="659018"/>
    <lineage>
        <taxon>Bacteria</taxon>
        <taxon>Pseudomonadati</taxon>
        <taxon>Pseudomonadota</taxon>
        <taxon>Gammaproteobacteria</taxon>
        <taxon>Lysobacterales</taxon>
        <taxon>Lysobacteraceae</taxon>
        <taxon>Stenotrophomonas</taxon>
    </lineage>
</organism>
<keyword evidence="1" id="KW-0560">Oxidoreductase</keyword>
<evidence type="ECO:0000313" key="3">
    <source>
        <dbReference type="EMBL" id="KRG88072.1"/>
    </source>
</evidence>
<name>A0A0R0ECP1_9GAMM</name>
<feature type="domain" description="Aldehyde dehydrogenase" evidence="2">
    <location>
        <begin position="21"/>
        <end position="464"/>
    </location>
</feature>
<keyword evidence="4" id="KW-1185">Reference proteome</keyword>
<evidence type="ECO:0000313" key="4">
    <source>
        <dbReference type="Proteomes" id="UP000050940"/>
    </source>
</evidence>
<proteinExistence type="predicted"/>
<dbReference type="InterPro" id="IPR050740">
    <property type="entry name" value="Aldehyde_DH_Superfamily"/>
</dbReference>
<gene>
    <name evidence="3" type="ORF">ABB34_01960</name>
</gene>
<comment type="caution">
    <text evidence="3">The sequence shown here is derived from an EMBL/GenBank/DDBJ whole genome shotgun (WGS) entry which is preliminary data.</text>
</comment>
<dbReference type="PANTHER" id="PTHR43353:SF3">
    <property type="entry name" value="ALDEHYDE DEHYDROGENASE-RELATED"/>
    <property type="match status" value="1"/>
</dbReference>
<dbReference type="AlphaFoldDB" id="A0A0R0ECP1"/>
<dbReference type="InterPro" id="IPR015590">
    <property type="entry name" value="Aldehyde_DH_dom"/>
</dbReference>
<protein>
    <submittedName>
        <fullName evidence="3">Ketoglutarate semialdehyde dehydrogenase</fullName>
    </submittedName>
</protein>
<sequence length="536" mass="54836">MPGGAEVNTVAPLLIAGQWQAAQDGTGSFRAFDPASGEAIGPVFPRSGVADVEQALAAASAAAPQLAATGPECIAAFLDAYAAALEADAETLVQLAHAETGLPATPRLRGNELPRTCNQLRQAAAATRNRSWTQPVIDTAAGLRTHHAPLGKPVLVFGPNNFPFAFNAVSGGDFAAAIAARNPVIAKAHPAHPATSRRLAEHARRAADTAGLPAATVQLLYDVEPALGLRLAGDARLGAIAFTGSRAGGLALKQAADAAGIPFFGELSSLNPVFLLPGALAERGPALAEEFSGSCLLGSGQFCTNPGLVIVPEGAAGDAFVADVQARFAATAPLPLLSQGVLASLRKAITALREAGAQLLCGGEAGDTGFRHAPTLLTVAAQDFLANPQGFQHEAFGPCSLLVRVADVARMQALAATLEGQLTGTLYRAADGSDDDAWQALAATLRPRVGRLIANRMPTGVLVSPAQQHGGPFPASTQPGFTAVGLPAAILRFTALQAYDNVPDALLPPELRDRNPGGLLRCIDRQWTTADIGAGA</sequence>
<dbReference type="Gene3D" id="3.40.605.10">
    <property type="entry name" value="Aldehyde Dehydrogenase, Chain A, domain 1"/>
    <property type="match status" value="1"/>
</dbReference>
<dbReference type="Gene3D" id="3.40.309.10">
    <property type="entry name" value="Aldehyde Dehydrogenase, Chain A, domain 2"/>
    <property type="match status" value="1"/>
</dbReference>
<dbReference type="InterPro" id="IPR016161">
    <property type="entry name" value="Ald_DH/histidinol_DH"/>
</dbReference>